<evidence type="ECO:0000313" key="2">
    <source>
        <dbReference type="EMBL" id="TWT43015.1"/>
    </source>
</evidence>
<keyword evidence="2" id="KW-0966">Cell projection</keyword>
<evidence type="ECO:0000259" key="1">
    <source>
        <dbReference type="Pfam" id="PF10135"/>
    </source>
</evidence>
<protein>
    <submittedName>
        <fullName evidence="2">Flagellar rod assembly protein/muramidase FlgJ</fullName>
    </submittedName>
</protein>
<dbReference type="Pfam" id="PF10135">
    <property type="entry name" value="Rod-binding"/>
    <property type="match status" value="1"/>
</dbReference>
<dbReference type="RefSeq" id="WP_197441426.1">
    <property type="nucleotide sequence ID" value="NZ_SIHI01000035.1"/>
</dbReference>
<keyword evidence="2" id="KW-0969">Cilium</keyword>
<reference evidence="2 3" key="1">
    <citation type="submission" date="2019-02" db="EMBL/GenBank/DDBJ databases">
        <title>Deep-cultivation of Planctomycetes and their phenomic and genomic characterization uncovers novel biology.</title>
        <authorList>
            <person name="Wiegand S."/>
            <person name="Jogler M."/>
            <person name="Boedeker C."/>
            <person name="Pinto D."/>
            <person name="Vollmers J."/>
            <person name="Rivas-Marin E."/>
            <person name="Kohn T."/>
            <person name="Peeters S.H."/>
            <person name="Heuer A."/>
            <person name="Rast P."/>
            <person name="Oberbeckmann S."/>
            <person name="Bunk B."/>
            <person name="Jeske O."/>
            <person name="Meyerdierks A."/>
            <person name="Storesund J.E."/>
            <person name="Kallscheuer N."/>
            <person name="Luecker S."/>
            <person name="Lage O.M."/>
            <person name="Pohl T."/>
            <person name="Merkel B.J."/>
            <person name="Hornburger P."/>
            <person name="Mueller R.-W."/>
            <person name="Bruemmer F."/>
            <person name="Labrenz M."/>
            <person name="Spormann A.M."/>
            <person name="Op Den Camp H."/>
            <person name="Overmann J."/>
            <person name="Amann R."/>
            <person name="Jetten M.S.M."/>
            <person name="Mascher T."/>
            <person name="Medema M.H."/>
            <person name="Devos D.P."/>
            <person name="Kaster A.-K."/>
            <person name="Ovreas L."/>
            <person name="Rohde M."/>
            <person name="Galperin M.Y."/>
            <person name="Jogler C."/>
        </authorList>
    </citation>
    <scope>NUCLEOTIDE SEQUENCE [LARGE SCALE GENOMIC DNA]</scope>
    <source>
        <strain evidence="2 3">KOR42</strain>
    </source>
</reference>
<dbReference type="EMBL" id="SIHI01000035">
    <property type="protein sequence ID" value="TWT43015.1"/>
    <property type="molecule type" value="Genomic_DNA"/>
</dbReference>
<comment type="caution">
    <text evidence="2">The sequence shown here is derived from an EMBL/GenBank/DDBJ whole genome shotgun (WGS) entry which is preliminary data.</text>
</comment>
<evidence type="ECO:0000313" key="3">
    <source>
        <dbReference type="Proteomes" id="UP000317243"/>
    </source>
</evidence>
<sequence length="106" mass="11122">MGPLPIQPDLGSMNFGIDSGTLNKPSAQAGVELESLLISTLLKEMRQAAGGGLFEGDESDTLGGIFDRYLSQFLAEQGGIGLAETFTQSLAIDSGEKAAHPPEREL</sequence>
<keyword evidence="2" id="KW-0282">Flagellum</keyword>
<name>A0A5C5VYC1_9PLAN</name>
<feature type="domain" description="Flagellar protein FlgJ N-terminal" evidence="1">
    <location>
        <begin position="43"/>
        <end position="85"/>
    </location>
</feature>
<dbReference type="Proteomes" id="UP000317243">
    <property type="component" value="Unassembled WGS sequence"/>
</dbReference>
<organism evidence="2 3">
    <name type="scientific">Thalassoglobus neptunius</name>
    <dbReference type="NCBI Taxonomy" id="1938619"/>
    <lineage>
        <taxon>Bacteria</taxon>
        <taxon>Pseudomonadati</taxon>
        <taxon>Planctomycetota</taxon>
        <taxon>Planctomycetia</taxon>
        <taxon>Planctomycetales</taxon>
        <taxon>Planctomycetaceae</taxon>
        <taxon>Thalassoglobus</taxon>
    </lineage>
</organism>
<gene>
    <name evidence="2" type="ORF">KOR42_45450</name>
</gene>
<dbReference type="InterPro" id="IPR019301">
    <property type="entry name" value="Flagellar_prot_FlgJ_N"/>
</dbReference>
<dbReference type="AlphaFoldDB" id="A0A5C5VYC1"/>
<keyword evidence="3" id="KW-1185">Reference proteome</keyword>
<accession>A0A5C5VYC1</accession>
<proteinExistence type="predicted"/>